<dbReference type="Proteomes" id="UP000051461">
    <property type="component" value="Unassembled WGS sequence"/>
</dbReference>
<keyword evidence="1" id="KW-0175">Coiled coil</keyword>
<feature type="coiled-coil region" evidence="1">
    <location>
        <begin position="66"/>
        <end position="100"/>
    </location>
</feature>
<dbReference type="AlphaFoldDB" id="A0A0R1H376"/>
<keyword evidence="2" id="KW-1133">Transmembrane helix</keyword>
<evidence type="ECO:0008006" key="5">
    <source>
        <dbReference type="Google" id="ProtNLM"/>
    </source>
</evidence>
<keyword evidence="4" id="KW-1185">Reference proteome</keyword>
<dbReference type="InterPro" id="IPR007060">
    <property type="entry name" value="FtsL/DivIC"/>
</dbReference>
<dbReference type="Pfam" id="PF04977">
    <property type="entry name" value="DivIC"/>
    <property type="match status" value="1"/>
</dbReference>
<reference evidence="3 4" key="1">
    <citation type="journal article" date="2015" name="Genome Announc.">
        <title>Expanding the biotechnology potential of lactobacilli through comparative genomics of 213 strains and associated genera.</title>
        <authorList>
            <person name="Sun Z."/>
            <person name="Harris H.M."/>
            <person name="McCann A."/>
            <person name="Guo C."/>
            <person name="Argimon S."/>
            <person name="Zhang W."/>
            <person name="Yang X."/>
            <person name="Jeffery I.B."/>
            <person name="Cooney J.C."/>
            <person name="Kagawa T.F."/>
            <person name="Liu W."/>
            <person name="Song Y."/>
            <person name="Salvetti E."/>
            <person name="Wrobel A."/>
            <person name="Rasinkangas P."/>
            <person name="Parkhill J."/>
            <person name="Rea M.C."/>
            <person name="O'Sullivan O."/>
            <person name="Ritari J."/>
            <person name="Douillard F.P."/>
            <person name="Paul Ross R."/>
            <person name="Yang R."/>
            <person name="Briner A.E."/>
            <person name="Felis G.E."/>
            <person name="de Vos W.M."/>
            <person name="Barrangou R."/>
            <person name="Klaenhammer T.R."/>
            <person name="Caufield P.W."/>
            <person name="Cui Y."/>
            <person name="Zhang H."/>
            <person name="O'Toole P.W."/>
        </authorList>
    </citation>
    <scope>NUCLEOTIDE SEQUENCE [LARGE SCALE GENOMIC DNA]</scope>
    <source>
        <strain evidence="3 4">DSM 20003</strain>
    </source>
</reference>
<keyword evidence="2" id="KW-0812">Transmembrane</keyword>
<evidence type="ECO:0000256" key="2">
    <source>
        <dbReference type="SAM" id="Phobius"/>
    </source>
</evidence>
<evidence type="ECO:0000313" key="3">
    <source>
        <dbReference type="EMBL" id="KRK40926.1"/>
    </source>
</evidence>
<dbReference type="PANTHER" id="PTHR40027">
    <property type="entry name" value="CELL DIVISION PROTEIN DIVIC"/>
    <property type="match status" value="1"/>
</dbReference>
<comment type="caution">
    <text evidence="3">The sequence shown here is derived from an EMBL/GenBank/DDBJ whole genome shotgun (WGS) entry which is preliminary data.</text>
</comment>
<dbReference type="GO" id="GO:0051301">
    <property type="term" value="P:cell division"/>
    <property type="evidence" value="ECO:0007669"/>
    <property type="project" value="InterPro"/>
</dbReference>
<evidence type="ECO:0000256" key="1">
    <source>
        <dbReference type="SAM" id="Coils"/>
    </source>
</evidence>
<dbReference type="EMBL" id="AZDA01000002">
    <property type="protein sequence ID" value="KRK40926.1"/>
    <property type="molecule type" value="Genomic_DNA"/>
</dbReference>
<dbReference type="PATRIC" id="fig|1423726.3.peg.2416"/>
<proteinExistence type="predicted"/>
<organism evidence="3 4">
    <name type="scientific">Loigolactobacillus bifermentans DSM 20003</name>
    <dbReference type="NCBI Taxonomy" id="1423726"/>
    <lineage>
        <taxon>Bacteria</taxon>
        <taxon>Bacillati</taxon>
        <taxon>Bacillota</taxon>
        <taxon>Bacilli</taxon>
        <taxon>Lactobacillales</taxon>
        <taxon>Lactobacillaceae</taxon>
        <taxon>Loigolactobacillus</taxon>
    </lineage>
</organism>
<sequence length="134" mass="15629">MLQSKSKSKVQAINPYQKMAQDRQQHGLRHHYVRQVHKRRIILLLALLVLICGVGGFQIFQAKRTLNQTQTKVVSQQKRLKQAKSQRDDLKLQASQLKNDDYLQKVIRSRYYYSKGSETIYSLPTDKANTVTQK</sequence>
<keyword evidence="2" id="KW-0472">Membrane</keyword>
<name>A0A0R1H376_9LACO</name>
<feature type="transmembrane region" description="Helical" evidence="2">
    <location>
        <begin position="41"/>
        <end position="60"/>
    </location>
</feature>
<accession>A0A0R1H376</accession>
<evidence type="ECO:0000313" key="4">
    <source>
        <dbReference type="Proteomes" id="UP000051461"/>
    </source>
</evidence>
<dbReference type="PANTHER" id="PTHR40027:SF1">
    <property type="entry name" value="CELL DIVISION PROTEIN DIVIC"/>
    <property type="match status" value="1"/>
</dbReference>
<dbReference type="STRING" id="1423726.FC07_GL002328"/>
<protein>
    <recommendedName>
        <fullName evidence="5">Cell division protein DivIC</fullName>
    </recommendedName>
</protein>
<gene>
    <name evidence="3" type="ORF">FC07_GL002328</name>
</gene>
<dbReference type="RefSeq" id="WP_057903167.1">
    <property type="nucleotide sequence ID" value="NZ_AZDA01000002.1"/>
</dbReference>
<dbReference type="InterPro" id="IPR039076">
    <property type="entry name" value="DivIC"/>
</dbReference>